<sequence>MNVADQRAVEAFPELGHLIALRNLGWRFLPPLVRNGQPVEVDGFWEWPDGHRDVIGVRFSSEVLGLRMTGDDPPSLVWEKTSSLIEVVQWLLTLPPPGDRLTPNLTRATAPALWTPPRPLV</sequence>
<keyword evidence="2" id="KW-1185">Reference proteome</keyword>
<dbReference type="OrthoDB" id="3693098at2"/>
<dbReference type="AlphaFoldDB" id="A0A1M5F0N7"/>
<dbReference type="Proteomes" id="UP000184501">
    <property type="component" value="Unassembled WGS sequence"/>
</dbReference>
<proteinExistence type="predicted"/>
<evidence type="ECO:0000313" key="1">
    <source>
        <dbReference type="EMBL" id="SHF85095.1"/>
    </source>
</evidence>
<organism evidence="1 2">
    <name type="scientific">Streptoalloteichus hindustanus</name>
    <dbReference type="NCBI Taxonomy" id="2017"/>
    <lineage>
        <taxon>Bacteria</taxon>
        <taxon>Bacillati</taxon>
        <taxon>Actinomycetota</taxon>
        <taxon>Actinomycetes</taxon>
        <taxon>Pseudonocardiales</taxon>
        <taxon>Pseudonocardiaceae</taxon>
        <taxon>Streptoalloteichus</taxon>
    </lineage>
</organism>
<evidence type="ECO:0000313" key="2">
    <source>
        <dbReference type="Proteomes" id="UP000184501"/>
    </source>
</evidence>
<reference evidence="1 2" key="1">
    <citation type="submission" date="2016-11" db="EMBL/GenBank/DDBJ databases">
        <authorList>
            <person name="Jaros S."/>
            <person name="Januszkiewicz K."/>
            <person name="Wedrychowicz H."/>
        </authorList>
    </citation>
    <scope>NUCLEOTIDE SEQUENCE [LARGE SCALE GENOMIC DNA]</scope>
    <source>
        <strain evidence="1 2">DSM 44523</strain>
    </source>
</reference>
<accession>A0A1M5F0N7</accession>
<gene>
    <name evidence="1" type="ORF">SAMN05444320_105225</name>
</gene>
<dbReference type="RefSeq" id="WP_073484283.1">
    <property type="nucleotide sequence ID" value="NZ_FQVN01000005.1"/>
</dbReference>
<name>A0A1M5F0N7_STRHI</name>
<protein>
    <submittedName>
        <fullName evidence="1">Uncharacterized protein</fullName>
    </submittedName>
</protein>
<dbReference type="EMBL" id="FQVN01000005">
    <property type="protein sequence ID" value="SHF85095.1"/>
    <property type="molecule type" value="Genomic_DNA"/>
</dbReference>